<keyword evidence="3" id="KW-1133">Transmembrane helix</keyword>
<evidence type="ECO:0000256" key="1">
    <source>
        <dbReference type="SAM" id="Coils"/>
    </source>
</evidence>
<feature type="compositionally biased region" description="Basic and acidic residues" evidence="2">
    <location>
        <begin position="696"/>
        <end position="706"/>
    </location>
</feature>
<keyword evidence="6" id="KW-1185">Reference proteome</keyword>
<proteinExistence type="predicted"/>
<feature type="coiled-coil region" evidence="1">
    <location>
        <begin position="810"/>
        <end position="837"/>
    </location>
</feature>
<dbReference type="OrthoDB" id="345453at2759"/>
<dbReference type="EMBL" id="LK022890">
    <property type="protein sequence ID" value="VTZ70140.1"/>
    <property type="molecule type" value="Genomic_DNA"/>
</dbReference>
<name>A0A4V0KAN1_PLACU</name>
<dbReference type="RefSeq" id="XP_734919.2">
    <property type="nucleotide sequence ID" value="XM_729826.2"/>
</dbReference>
<sequence>MLKATIGIILFICVNTDIIRAEHKENVVNTKFVRQQSPTYNPNKKGDVIFYMPEHNGEIHGTNNKSENINLKNKSTDNIKIGHNTAAEINQGLGYYSGNSTNVNNNINQYKNHQEQFKSMNYQKHGSFGNQLESINKSAHLYNNKNNSYSSDGNNNYSIERWGNKGSSDINNGNNNSYGLYGNISDKVHNNVYNDSKYNNSNFNIDKINNNDKENNKTYKSYLNLYVSDNRISPIGNNGRPGHLISHFNNPNQKLEFLHGFDGLFNQNNLGMNYGGNYGFNGIHVKGKGEHENFGNYGQNLGPNKAIEYPQTVNGNNVGSYKAIEYPQTVNGNNVGSYKAIEYPKTVNGNNVGSDNATEYPRTVNGNNVGSDNATEHPQTVNGNNVGSDNATEHPQTVNGNNVGSDNATEHPQTVNGNNVGSDNATEHPQTVNGNNVGSDNATEHPQTVNGNNVGSDNATEHPQTVNGNNVGSDNATEHPQTVNGNNVGSDNATEHPQTVNGNNVGSDNATEHPQTVNGNNVGSDNATEHPQTVNGNNVGSDNATEHPQTVNGNNVGSDNTMKYHQMGNGNNDTVPNFTGNDQEIFNNIRSLRPVNHEELYKNKMNPIIYNLHGTQNGNKDAVPYSISVSDSDSDSDSDIEYYSDSESNGSNSKTTNGNSENSYGDSSDSDSVLSSANKNTKGGSYDEANMFYRDNGQDRETKEKLMNSSESDDEIENPLHIKIPEGNINYHFSNYMNFDKKNILISNDTELLKMIGTDFSIGMRNYCSKKSISPKKGDYLDVSFEYSKKLETLREKTQLRVFKRKVKLITKENNILKQLENSLKREELSVDQKDTKLPPKSNEVKDEKTSELINKYNKVLEEYICHVLSNNPGGSPFEKLYYHNLAIGEIMKPIKTKYSHAATKSVALNYEIYILSSSNIYLFGHMLLLSLAYLSYNSYFTKGTKSFYSMETLLLANSDYSFFMLNEMCNVYYKPNKSFKKDLTFIPIELRPGRYSTYVGERRILCDTLELILNAVSLININEIYNVFYKNNVNGYENSVSFSNNAIRIFSQVCPRRNEKNTISCSFEDSNLYKKVVSEDNITEKANQKELKRAFDLLNAFSEMENTANDNNNYQHGSYIKLIMEQNLYTDFYKYLFWYENRELVKPRKSGTEIQNKSEISKYIYNQYMENHKIFESKFNVLPSGNLKTKAIVAFHSLIDRYSDFIKNKKLRSLYLKFVSYARHFLFMNSTISSMSRSNIEFVQMILDELQIQTNIPLKLIVRGNYFNMMDDLAKKDKLFYINLFILSSLSRKNPVKSYYNGKRELLKVSLSEKFATSTSAFIPHKLRRLVIGMKKGFLKKKLLKSLMKNRLLQHIPVNLLENIMTTFRFTTHSFATTALAQNADRGLARLSYKDKNPSEFVKSVFTKGGFPQYADKLMGEWFSKGFEEYKKEKIENLNLENELDKELNNFKRVAAPYLALQNISVDTVDTSLGDKKINKLIYNENDKWDHYINKEYVKALSAWIDLNKEEGIVNPSIFQAVQDSKYLLENNIEDNIFFSRTAKPTKQSGFRNALNKTLSLGKMLLRKPSFKVDHAVWFGATINMKKGLALLKKVSELHKLIRNEDESWLINEAFMEIVDHIILMTTPSKISFHAGYLRNPAMPVINPFYHELSHEERIKEIQDYMCYDHCSSLWKMLSTFALHHLKNPDSLQTYEEKFSKNSLGNQMTDKDFVNNFKMILGGDAALHFYDNLLPKSMKKDLKSMKYGVSLSFSYSLKLAKMVFGEMQLPHLSHMFYAQAPYFGHFIGKWQKERQQGRLKEVFAAMTLGTLSTYTMLSAMDITQHAKDIGMGPSTSCYTSLVPPPKSICIQQTVKAVLTNSTLTSMKSVFSVGLFAAITPYLFAPMAGLAAWGVLKSQFKVVNRIDMALKGAFKNMWNKFMSLKGIRRLKRIFRRIKLLRRKVIKNAEQKLEAIEQNPDADHNHKVAVQKIHNPTKGNYHYISYAKIAI</sequence>
<protein>
    <submittedName>
        <fullName evidence="5">Rhoptry neck protein 2, putative</fullName>
    </submittedName>
</protein>
<keyword evidence="3" id="KW-0812">Transmembrane</keyword>
<evidence type="ECO:0000256" key="2">
    <source>
        <dbReference type="SAM" id="MobiDB-lite"/>
    </source>
</evidence>
<evidence type="ECO:0000313" key="5">
    <source>
        <dbReference type="EMBL" id="VTZ70140.1"/>
    </source>
</evidence>
<dbReference type="KEGG" id="pcb:PCHAS_1319000"/>
<evidence type="ECO:0000313" key="6">
    <source>
        <dbReference type="Proteomes" id="UP000071118"/>
    </source>
</evidence>
<evidence type="ECO:0000256" key="3">
    <source>
        <dbReference type="SAM" id="Phobius"/>
    </source>
</evidence>
<feature type="region of interest" description="Disordered" evidence="2">
    <location>
        <begin position="622"/>
        <end position="717"/>
    </location>
</feature>
<gene>
    <name evidence="5" type="ORF">PCHAS_1319000</name>
</gene>
<accession>A0A4V0KAN1</accession>
<organism evidence="5 6">
    <name type="scientific">Plasmodium chabaudi chabaudi</name>
    <dbReference type="NCBI Taxonomy" id="31271"/>
    <lineage>
        <taxon>Eukaryota</taxon>
        <taxon>Sar</taxon>
        <taxon>Alveolata</taxon>
        <taxon>Apicomplexa</taxon>
        <taxon>Aconoidasida</taxon>
        <taxon>Haemosporida</taxon>
        <taxon>Plasmodiidae</taxon>
        <taxon>Plasmodium</taxon>
        <taxon>Plasmodium (Vinckeia)</taxon>
    </lineage>
</organism>
<keyword evidence="4" id="KW-0732">Signal</keyword>
<feature type="compositionally biased region" description="Polar residues" evidence="2">
    <location>
        <begin position="364"/>
        <end position="571"/>
    </location>
</feature>
<keyword evidence="1" id="KW-0175">Coiled coil</keyword>
<dbReference type="VEuPathDB" id="PlasmoDB:PCHAS_1319000"/>
<feature type="chain" id="PRO_5020906819" evidence="4">
    <location>
        <begin position="22"/>
        <end position="1990"/>
    </location>
</feature>
<feature type="region of interest" description="Disordered" evidence="2">
    <location>
        <begin position="345"/>
        <end position="571"/>
    </location>
</feature>
<reference evidence="5 6" key="1">
    <citation type="journal article" date="2014" name="BMC Biol.">
        <title>A comprehensive evaluation of rodent malaria parasite genomes and gene expression.</title>
        <authorList>
            <person name="Otto T.D."/>
            <person name="Bohme U."/>
            <person name="Jackson A.P."/>
            <person name="Hunt M."/>
            <person name="Franke-Fayard B."/>
            <person name="Hoeijmakers W.A."/>
            <person name="Religa A.A."/>
            <person name="Robertson L."/>
            <person name="Sanders M."/>
            <person name="Ogun S.A."/>
            <person name="Cunningham D."/>
            <person name="Erhart A."/>
            <person name="Billker O."/>
            <person name="Khan S.M."/>
            <person name="Stunnenberg H.G."/>
            <person name="Langhorne J."/>
            <person name="Holder A.A."/>
            <person name="Waters A.P."/>
            <person name="Newbold C.I."/>
            <person name="Pain A."/>
            <person name="Berriman M."/>
            <person name="Janse C.J."/>
        </authorList>
    </citation>
    <scope>NUCLEOTIDE SEQUENCE [LARGE SCALE GENOMIC DNA]</scope>
    <source>
        <strain evidence="5 6">AS</strain>
    </source>
</reference>
<feature type="compositionally biased region" description="Low complexity" evidence="2">
    <location>
        <begin position="645"/>
        <end position="678"/>
    </location>
</feature>
<feature type="compositionally biased region" description="Polar residues" evidence="2">
    <location>
        <begin position="347"/>
        <end position="357"/>
    </location>
</feature>
<feature type="compositionally biased region" description="Acidic residues" evidence="2">
    <location>
        <begin position="632"/>
        <end position="644"/>
    </location>
</feature>
<dbReference type="GeneID" id="3487909"/>
<dbReference type="Proteomes" id="UP000071118">
    <property type="component" value="Chromosome 13"/>
</dbReference>
<feature type="transmembrane region" description="Helical" evidence="3">
    <location>
        <begin position="1870"/>
        <end position="1896"/>
    </location>
</feature>
<evidence type="ECO:0000256" key="4">
    <source>
        <dbReference type="SAM" id="SignalP"/>
    </source>
</evidence>
<feature type="signal peptide" evidence="4">
    <location>
        <begin position="1"/>
        <end position="21"/>
    </location>
</feature>
<keyword evidence="3" id="KW-0472">Membrane</keyword>